<proteinExistence type="predicted"/>
<dbReference type="Proteomes" id="UP000570010">
    <property type="component" value="Unassembled WGS sequence"/>
</dbReference>
<evidence type="ECO:0000256" key="2">
    <source>
        <dbReference type="ARBA" id="ARBA00022692"/>
    </source>
</evidence>
<reference evidence="6 9" key="2">
    <citation type="submission" date="2020-07" db="EMBL/GenBank/DDBJ databases">
        <authorList>
            <person name="Feng H."/>
        </authorList>
    </citation>
    <scope>NUCLEOTIDE SEQUENCE [LARGE SCALE GENOMIC DNA]</scope>
    <source>
        <strain evidence="9">s-12</strain>
        <strain evidence="6">S-12</strain>
    </source>
</reference>
<dbReference type="InterPro" id="IPR007269">
    <property type="entry name" value="ICMT_MeTrfase"/>
</dbReference>
<dbReference type="PANTHER" id="PTHR43847:SF1">
    <property type="entry name" value="BLL3993 PROTEIN"/>
    <property type="match status" value="1"/>
</dbReference>
<comment type="caution">
    <text evidence="7">The sequence shown here is derived from an EMBL/GenBank/DDBJ whole genome shotgun (WGS) entry which is preliminary data.</text>
</comment>
<feature type="transmembrane region" description="Helical" evidence="5">
    <location>
        <begin position="40"/>
        <end position="57"/>
    </location>
</feature>
<sequence length="187" mass="22017">MALFLFLLFIILQRLSELLIAKRNEKWMKQQGALEFGEDHYLLLVMMHVFFFISLIVEVQVLETTISPIWQLLLILFSLTQVLRLWALTSLGKYWNTKIIVQPKANIVIKGPYRFMKHPNYVVVTLELLIIPFLFQAYITAVVFSLMNAIILSIRISVEEQALTELTEYRSAFHESRRFIPRLSKRL</sequence>
<dbReference type="EMBL" id="JACEIO010000004">
    <property type="protein sequence ID" value="MBA4536142.1"/>
    <property type="molecule type" value="Genomic_DNA"/>
</dbReference>
<name>A0A6B3VYA5_9BACI</name>
<feature type="transmembrane region" description="Helical" evidence="5">
    <location>
        <begin position="121"/>
        <end position="147"/>
    </location>
</feature>
<keyword evidence="8" id="KW-1185">Reference proteome</keyword>
<accession>A0A6B3VYA5</accession>
<evidence type="ECO:0000313" key="6">
    <source>
        <dbReference type="EMBL" id="MBA4536142.1"/>
    </source>
</evidence>
<evidence type="ECO:0000256" key="4">
    <source>
        <dbReference type="ARBA" id="ARBA00023136"/>
    </source>
</evidence>
<dbReference type="Proteomes" id="UP000472971">
    <property type="component" value="Unassembled WGS sequence"/>
</dbReference>
<evidence type="ECO:0000256" key="5">
    <source>
        <dbReference type="SAM" id="Phobius"/>
    </source>
</evidence>
<feature type="transmembrane region" description="Helical" evidence="5">
    <location>
        <begin position="69"/>
        <end position="87"/>
    </location>
</feature>
<evidence type="ECO:0000313" key="8">
    <source>
        <dbReference type="Proteomes" id="UP000472971"/>
    </source>
</evidence>
<evidence type="ECO:0000313" key="9">
    <source>
        <dbReference type="Proteomes" id="UP000570010"/>
    </source>
</evidence>
<protein>
    <recommendedName>
        <fullName evidence="10">Isoprenylcysteine carboxyl methyltransferase</fullName>
    </recommendedName>
</protein>
<dbReference type="InterPro" id="IPR052527">
    <property type="entry name" value="Metal_cation-efflux_comp"/>
</dbReference>
<keyword evidence="2 5" id="KW-0812">Transmembrane</keyword>
<dbReference type="GO" id="GO:0004671">
    <property type="term" value="F:protein C-terminal S-isoprenylcysteine carboxyl O-methyltransferase activity"/>
    <property type="evidence" value="ECO:0007669"/>
    <property type="project" value="InterPro"/>
</dbReference>
<dbReference type="EMBL" id="JAAIWN010000004">
    <property type="protein sequence ID" value="NEY80516.1"/>
    <property type="molecule type" value="Genomic_DNA"/>
</dbReference>
<keyword evidence="3 5" id="KW-1133">Transmembrane helix</keyword>
<dbReference type="Pfam" id="PF04140">
    <property type="entry name" value="ICMT"/>
    <property type="match status" value="1"/>
</dbReference>
<comment type="subcellular location">
    <subcellularLocation>
        <location evidence="1">Membrane</location>
        <topology evidence="1">Multi-pass membrane protein</topology>
    </subcellularLocation>
</comment>
<dbReference type="Gene3D" id="1.20.120.1630">
    <property type="match status" value="1"/>
</dbReference>
<dbReference type="RefSeq" id="WP_163239994.1">
    <property type="nucleotide sequence ID" value="NZ_CP082780.1"/>
</dbReference>
<evidence type="ECO:0000256" key="1">
    <source>
        <dbReference type="ARBA" id="ARBA00004141"/>
    </source>
</evidence>
<evidence type="ECO:0000313" key="7">
    <source>
        <dbReference type="EMBL" id="NEY80516.1"/>
    </source>
</evidence>
<dbReference type="AlphaFoldDB" id="A0A6B3VYA5"/>
<keyword evidence="4 5" id="KW-0472">Membrane</keyword>
<dbReference type="GO" id="GO:0016020">
    <property type="term" value="C:membrane"/>
    <property type="evidence" value="ECO:0007669"/>
    <property type="project" value="UniProtKB-SubCell"/>
</dbReference>
<reference evidence="7 8" key="1">
    <citation type="submission" date="2020-02" db="EMBL/GenBank/DDBJ databases">
        <title>Bacillus aquiflavi sp. nov., isolated from yellow water of strong flavor Chinese baijiu in Yibin region of China.</title>
        <authorList>
            <person name="Xie J."/>
        </authorList>
    </citation>
    <scope>NUCLEOTIDE SEQUENCE [LARGE SCALE GENOMIC DNA]</scope>
    <source>
        <strain evidence="7 8">3H-10</strain>
    </source>
</reference>
<evidence type="ECO:0000256" key="3">
    <source>
        <dbReference type="ARBA" id="ARBA00022989"/>
    </source>
</evidence>
<dbReference type="PANTHER" id="PTHR43847">
    <property type="entry name" value="BLL3993 PROTEIN"/>
    <property type="match status" value="1"/>
</dbReference>
<gene>
    <name evidence="7" type="ORF">G4D64_03040</name>
    <name evidence="6" type="ORF">H1Z61_03045</name>
</gene>
<evidence type="ECO:0008006" key="10">
    <source>
        <dbReference type="Google" id="ProtNLM"/>
    </source>
</evidence>
<organism evidence="7 8">
    <name type="scientific">Bacillus aquiflavi</name>
    <dbReference type="NCBI Taxonomy" id="2672567"/>
    <lineage>
        <taxon>Bacteria</taxon>
        <taxon>Bacillati</taxon>
        <taxon>Bacillota</taxon>
        <taxon>Bacilli</taxon>
        <taxon>Bacillales</taxon>
        <taxon>Bacillaceae</taxon>
        <taxon>Bacillus</taxon>
    </lineage>
</organism>